<dbReference type="GO" id="GO:0055085">
    <property type="term" value="P:transmembrane transport"/>
    <property type="evidence" value="ECO:0007669"/>
    <property type="project" value="InterPro"/>
</dbReference>
<evidence type="ECO:0000313" key="10">
    <source>
        <dbReference type="EMBL" id="EYR64130.1"/>
    </source>
</evidence>
<evidence type="ECO:0000256" key="2">
    <source>
        <dbReference type="ARBA" id="ARBA00022448"/>
    </source>
</evidence>
<keyword evidence="2 7" id="KW-0813">Transport</keyword>
<accession>A0A021VVQ9</accession>
<protein>
    <submittedName>
        <fullName evidence="10">ABC transporter permease</fullName>
    </submittedName>
</protein>
<dbReference type="PANTHER" id="PTHR43744">
    <property type="entry name" value="ABC TRANSPORTER PERMEASE PROTEIN MG189-RELATED-RELATED"/>
    <property type="match status" value="1"/>
</dbReference>
<dbReference type="InterPro" id="IPR000515">
    <property type="entry name" value="MetI-like"/>
</dbReference>
<evidence type="ECO:0000313" key="11">
    <source>
        <dbReference type="Proteomes" id="UP000019753"/>
    </source>
</evidence>
<feature type="transmembrane region" description="Helical" evidence="7">
    <location>
        <begin position="43"/>
        <end position="61"/>
    </location>
</feature>
<dbReference type="InterPro" id="IPR035906">
    <property type="entry name" value="MetI-like_sf"/>
</dbReference>
<keyword evidence="11" id="KW-1185">Reference proteome</keyword>
<dbReference type="Pfam" id="PF00528">
    <property type="entry name" value="BPD_transp_1"/>
    <property type="match status" value="1"/>
</dbReference>
<keyword evidence="4 7" id="KW-0812">Transmembrane</keyword>
<dbReference type="CDD" id="cd06261">
    <property type="entry name" value="TM_PBP2"/>
    <property type="match status" value="1"/>
</dbReference>
<dbReference type="AlphaFoldDB" id="A0A021VVQ9"/>
<evidence type="ECO:0000256" key="6">
    <source>
        <dbReference type="ARBA" id="ARBA00023136"/>
    </source>
</evidence>
<evidence type="ECO:0000256" key="5">
    <source>
        <dbReference type="ARBA" id="ARBA00022989"/>
    </source>
</evidence>
<dbReference type="GO" id="GO:0005886">
    <property type="term" value="C:plasma membrane"/>
    <property type="evidence" value="ECO:0007669"/>
    <property type="project" value="UniProtKB-SubCell"/>
</dbReference>
<feature type="transmembrane region" description="Helical" evidence="7">
    <location>
        <begin position="215"/>
        <end position="242"/>
    </location>
</feature>
<organism evidence="10 11">
    <name type="scientific">Actinotalea ferrariae CF5-4</name>
    <dbReference type="NCBI Taxonomy" id="948458"/>
    <lineage>
        <taxon>Bacteria</taxon>
        <taxon>Bacillati</taxon>
        <taxon>Actinomycetota</taxon>
        <taxon>Actinomycetes</taxon>
        <taxon>Micrococcales</taxon>
        <taxon>Cellulomonadaceae</taxon>
        <taxon>Actinotalea</taxon>
    </lineage>
</organism>
<feature type="transmembrane region" description="Helical" evidence="7">
    <location>
        <begin position="280"/>
        <end position="302"/>
    </location>
</feature>
<dbReference type="Gene3D" id="1.10.3720.10">
    <property type="entry name" value="MetI-like"/>
    <property type="match status" value="1"/>
</dbReference>
<sequence length="316" mass="34190">MSVQTAGGSAGAPQTTLSSRRRPQRPASEAAGRGPRTSRIGSHLFLLALVLYFITPLWWLVVASTKSNSGLFVGSGGPLWFNDEINILQNLRDLSSYQGGIYWTWLGNSFLYAMSAGVGATVLALLAGYGFAKYRFRGRNLSFALLLGSVMVPLTALVIPTFVLLAEFQLVNTRWAVILPSLLSPLGVYLIRVYAQDVVPDEMLDAGRVDGAGELRLFLQVALPLLRPAIVTVLLLSVVATWNNYFLALAMLRDPQLLPITVGLDNWQALSNAGAGGEQVWNLIVTGAFVSILPLIVAFLALQRYWQGGLTLGAIK</sequence>
<feature type="domain" description="ABC transmembrane type-1" evidence="9">
    <location>
        <begin position="106"/>
        <end position="302"/>
    </location>
</feature>
<proteinExistence type="inferred from homology"/>
<dbReference type="EMBL" id="AXCW01000046">
    <property type="protein sequence ID" value="EYR64130.1"/>
    <property type="molecule type" value="Genomic_DNA"/>
</dbReference>
<dbReference type="OrthoDB" id="2063054at2"/>
<comment type="caution">
    <text evidence="10">The sequence shown here is derived from an EMBL/GenBank/DDBJ whole genome shotgun (WGS) entry which is preliminary data.</text>
</comment>
<dbReference type="PANTHER" id="PTHR43744:SF12">
    <property type="entry name" value="ABC TRANSPORTER PERMEASE PROTEIN MG189-RELATED"/>
    <property type="match status" value="1"/>
</dbReference>
<evidence type="ECO:0000256" key="4">
    <source>
        <dbReference type="ARBA" id="ARBA00022692"/>
    </source>
</evidence>
<evidence type="ECO:0000256" key="3">
    <source>
        <dbReference type="ARBA" id="ARBA00022475"/>
    </source>
</evidence>
<keyword evidence="6 7" id="KW-0472">Membrane</keyword>
<evidence type="ECO:0000256" key="7">
    <source>
        <dbReference type="RuleBase" id="RU363032"/>
    </source>
</evidence>
<feature type="compositionally biased region" description="Polar residues" evidence="8">
    <location>
        <begin position="1"/>
        <end position="18"/>
    </location>
</feature>
<evidence type="ECO:0000259" key="9">
    <source>
        <dbReference type="PROSITE" id="PS50928"/>
    </source>
</evidence>
<keyword evidence="5 7" id="KW-1133">Transmembrane helix</keyword>
<feature type="transmembrane region" description="Helical" evidence="7">
    <location>
        <begin position="175"/>
        <end position="195"/>
    </location>
</feature>
<reference evidence="10 11" key="1">
    <citation type="submission" date="2014-01" db="EMBL/GenBank/DDBJ databases">
        <title>Actinotalea ferrariae CF5-4.</title>
        <authorList>
            <person name="Chen F."/>
            <person name="Li Y."/>
            <person name="Wang G."/>
        </authorList>
    </citation>
    <scope>NUCLEOTIDE SEQUENCE [LARGE SCALE GENOMIC DNA]</scope>
    <source>
        <strain evidence="10 11">CF5-4</strain>
    </source>
</reference>
<gene>
    <name evidence="10" type="ORF">N866_15485</name>
</gene>
<dbReference type="Proteomes" id="UP000019753">
    <property type="component" value="Unassembled WGS sequence"/>
</dbReference>
<dbReference type="PROSITE" id="PS50928">
    <property type="entry name" value="ABC_TM1"/>
    <property type="match status" value="1"/>
</dbReference>
<comment type="subcellular location">
    <subcellularLocation>
        <location evidence="1 7">Cell membrane</location>
        <topology evidence="1 7">Multi-pass membrane protein</topology>
    </subcellularLocation>
</comment>
<keyword evidence="3" id="KW-1003">Cell membrane</keyword>
<comment type="similarity">
    <text evidence="7">Belongs to the binding-protein-dependent transport system permease family.</text>
</comment>
<dbReference type="RefSeq" id="WP_081802391.1">
    <property type="nucleotide sequence ID" value="NZ_AXCW01000046.1"/>
</dbReference>
<feature type="transmembrane region" description="Helical" evidence="7">
    <location>
        <begin position="110"/>
        <end position="131"/>
    </location>
</feature>
<dbReference type="SUPFAM" id="SSF161098">
    <property type="entry name" value="MetI-like"/>
    <property type="match status" value="1"/>
</dbReference>
<evidence type="ECO:0000256" key="8">
    <source>
        <dbReference type="SAM" id="MobiDB-lite"/>
    </source>
</evidence>
<name>A0A021VVQ9_9CELL</name>
<feature type="region of interest" description="Disordered" evidence="8">
    <location>
        <begin position="1"/>
        <end position="36"/>
    </location>
</feature>
<evidence type="ECO:0000256" key="1">
    <source>
        <dbReference type="ARBA" id="ARBA00004651"/>
    </source>
</evidence>
<feature type="transmembrane region" description="Helical" evidence="7">
    <location>
        <begin position="143"/>
        <end position="163"/>
    </location>
</feature>